<dbReference type="Pfam" id="PF05618">
    <property type="entry name" value="Zn_protease"/>
    <property type="match status" value="1"/>
</dbReference>
<dbReference type="SUPFAM" id="SSF50630">
    <property type="entry name" value="Acid proteases"/>
    <property type="match status" value="1"/>
</dbReference>
<dbReference type="EMBL" id="VFOM01000001">
    <property type="protein sequence ID" value="TQL47144.1"/>
    <property type="molecule type" value="Genomic_DNA"/>
</dbReference>
<dbReference type="Gene3D" id="2.40.70.10">
    <property type="entry name" value="Acid Proteases"/>
    <property type="match status" value="1"/>
</dbReference>
<dbReference type="Proteomes" id="UP000317998">
    <property type="component" value="Unassembled WGS sequence"/>
</dbReference>
<name>A0A542YGP1_9MICO</name>
<organism evidence="2 3">
    <name type="scientific">Homoserinimonas aerilata</name>
    <dbReference type="NCBI Taxonomy" id="1162970"/>
    <lineage>
        <taxon>Bacteria</taxon>
        <taxon>Bacillati</taxon>
        <taxon>Actinomycetota</taxon>
        <taxon>Actinomycetes</taxon>
        <taxon>Micrococcales</taxon>
        <taxon>Microbacteriaceae</taxon>
        <taxon>Homoserinimonas</taxon>
    </lineage>
</organism>
<dbReference type="AlphaFoldDB" id="A0A542YGP1"/>
<evidence type="ECO:0000313" key="2">
    <source>
        <dbReference type="EMBL" id="TQL47144.1"/>
    </source>
</evidence>
<comment type="caution">
    <text evidence="2">The sequence shown here is derived from an EMBL/GenBank/DDBJ whole genome shotgun (WGS) entry which is preliminary data.</text>
</comment>
<protein>
    <recommendedName>
        <fullName evidence="1">Retropepsin-like aspartic endopeptidase domain-containing protein</fullName>
    </recommendedName>
</protein>
<dbReference type="InterPro" id="IPR021109">
    <property type="entry name" value="Peptidase_aspartic_dom_sf"/>
</dbReference>
<proteinExistence type="predicted"/>
<accession>A0A542YGP1</accession>
<feature type="domain" description="Retropepsin-like aspartic endopeptidase" evidence="1">
    <location>
        <begin position="13"/>
        <end position="147"/>
    </location>
</feature>
<sequence>MVFVRDDLHSSTIVGWREWVSLPDIGVPWVKAKIDTGARSSALHAFDIEELDGGERVRFWVRPWQRSVEDVVQVECAVHDRRRVRSSSGHSEERFVVLLDVEIFGRTVTAETTLSNRDQMGFRMLIGRQALRQGFVVHPGRSFLAGRAPKLIRRRNRDHA</sequence>
<reference evidence="2 3" key="1">
    <citation type="submission" date="2019-06" db="EMBL/GenBank/DDBJ databases">
        <title>Sequencing the genomes of 1000 actinobacteria strains.</title>
        <authorList>
            <person name="Klenk H.-P."/>
        </authorList>
    </citation>
    <scope>NUCLEOTIDE SEQUENCE [LARGE SCALE GENOMIC DNA]</scope>
    <source>
        <strain evidence="2 3">DSM 26477</strain>
    </source>
</reference>
<keyword evidence="3" id="KW-1185">Reference proteome</keyword>
<evidence type="ECO:0000313" key="3">
    <source>
        <dbReference type="Proteomes" id="UP000317998"/>
    </source>
</evidence>
<gene>
    <name evidence="2" type="ORF">FB562_0192</name>
</gene>
<dbReference type="PANTHER" id="PTHR38037">
    <property type="entry name" value="ZN_PROTEASE DOMAIN-CONTAINING PROTEIN"/>
    <property type="match status" value="1"/>
</dbReference>
<dbReference type="PANTHER" id="PTHR38037:SF1">
    <property type="entry name" value="ATP-DEPENDENT ZINC PROTEASE DOMAIN-CONTAINING PROTEIN-RELATED"/>
    <property type="match status" value="1"/>
</dbReference>
<dbReference type="RefSeq" id="WP_141879429.1">
    <property type="nucleotide sequence ID" value="NZ_VFOM01000001.1"/>
</dbReference>
<dbReference type="InterPro" id="IPR008503">
    <property type="entry name" value="Asp_endopeptidase"/>
</dbReference>
<evidence type="ECO:0000259" key="1">
    <source>
        <dbReference type="Pfam" id="PF05618"/>
    </source>
</evidence>
<dbReference type="OrthoDB" id="9782977at2"/>